<dbReference type="Proteomes" id="UP000318741">
    <property type="component" value="Chromosome"/>
</dbReference>
<dbReference type="KEGG" id="acaf:CA12_22590"/>
<dbReference type="PANTHER" id="PTHR37947:SF1">
    <property type="entry name" value="BLL2462 PROTEIN"/>
    <property type="match status" value="1"/>
</dbReference>
<evidence type="ECO:0000256" key="2">
    <source>
        <dbReference type="SAM" id="Phobius"/>
    </source>
</evidence>
<keyword evidence="2" id="KW-1133">Transmembrane helix</keyword>
<dbReference type="SMART" id="SM00327">
    <property type="entry name" value="VWA"/>
    <property type="match status" value="1"/>
</dbReference>
<name>A0A517P9V5_9PLAN</name>
<feature type="transmembrane region" description="Helical" evidence="2">
    <location>
        <begin position="54"/>
        <end position="73"/>
    </location>
</feature>
<accession>A0A517P9V5</accession>
<dbReference type="SUPFAM" id="SSF53300">
    <property type="entry name" value="vWA-like"/>
    <property type="match status" value="1"/>
</dbReference>
<keyword evidence="2" id="KW-0812">Transmembrane</keyword>
<evidence type="ECO:0000259" key="3">
    <source>
        <dbReference type="SMART" id="SM00327"/>
    </source>
</evidence>
<evidence type="ECO:0000313" key="5">
    <source>
        <dbReference type="Proteomes" id="UP000318741"/>
    </source>
</evidence>
<dbReference type="Gene3D" id="3.40.50.880">
    <property type="match status" value="1"/>
</dbReference>
<evidence type="ECO:0000256" key="1">
    <source>
        <dbReference type="SAM" id="MobiDB-lite"/>
    </source>
</evidence>
<dbReference type="PANTHER" id="PTHR37947">
    <property type="entry name" value="BLL2462 PROTEIN"/>
    <property type="match status" value="1"/>
</dbReference>
<protein>
    <recommendedName>
        <fullName evidence="3">VWFA domain-containing protein</fullName>
    </recommendedName>
</protein>
<dbReference type="AlphaFoldDB" id="A0A517P9V5"/>
<feature type="compositionally biased region" description="Basic and acidic residues" evidence="1">
    <location>
        <begin position="603"/>
        <end position="614"/>
    </location>
</feature>
<dbReference type="InterPro" id="IPR002035">
    <property type="entry name" value="VWF_A"/>
</dbReference>
<feature type="domain" description="VWFA" evidence="3">
    <location>
        <begin position="84"/>
        <end position="240"/>
    </location>
</feature>
<dbReference type="OrthoDB" id="252901at2"/>
<dbReference type="EMBL" id="CP036265">
    <property type="protein sequence ID" value="QDT16161.1"/>
    <property type="molecule type" value="Genomic_DNA"/>
</dbReference>
<reference evidence="4 5" key="1">
    <citation type="submission" date="2019-02" db="EMBL/GenBank/DDBJ databases">
        <title>Deep-cultivation of Planctomycetes and their phenomic and genomic characterization uncovers novel biology.</title>
        <authorList>
            <person name="Wiegand S."/>
            <person name="Jogler M."/>
            <person name="Boedeker C."/>
            <person name="Pinto D."/>
            <person name="Vollmers J."/>
            <person name="Rivas-Marin E."/>
            <person name="Kohn T."/>
            <person name="Peeters S.H."/>
            <person name="Heuer A."/>
            <person name="Rast P."/>
            <person name="Oberbeckmann S."/>
            <person name="Bunk B."/>
            <person name="Jeske O."/>
            <person name="Meyerdierks A."/>
            <person name="Storesund J.E."/>
            <person name="Kallscheuer N."/>
            <person name="Luecker S."/>
            <person name="Lage O.M."/>
            <person name="Pohl T."/>
            <person name="Merkel B.J."/>
            <person name="Hornburger P."/>
            <person name="Mueller R.-W."/>
            <person name="Bruemmer F."/>
            <person name="Labrenz M."/>
            <person name="Spormann A.M."/>
            <person name="Op den Camp H."/>
            <person name="Overmann J."/>
            <person name="Amann R."/>
            <person name="Jetten M.S.M."/>
            <person name="Mascher T."/>
            <person name="Medema M.H."/>
            <person name="Devos D.P."/>
            <person name="Kaster A.-K."/>
            <person name="Ovreas L."/>
            <person name="Rohde M."/>
            <person name="Galperin M.Y."/>
            <person name="Jogler C."/>
        </authorList>
    </citation>
    <scope>NUCLEOTIDE SEQUENCE [LARGE SCALE GENOMIC DNA]</scope>
    <source>
        <strain evidence="4 5">CA12</strain>
    </source>
</reference>
<gene>
    <name evidence="4" type="ORF">CA12_22590</name>
</gene>
<proteinExistence type="predicted"/>
<dbReference type="InterPro" id="IPR029062">
    <property type="entry name" value="Class_I_gatase-like"/>
</dbReference>
<dbReference type="RefSeq" id="WP_145359027.1">
    <property type="nucleotide sequence ID" value="NZ_CP036265.1"/>
</dbReference>
<dbReference type="InterPro" id="IPR036465">
    <property type="entry name" value="vWFA_dom_sf"/>
</dbReference>
<dbReference type="Gene3D" id="3.40.50.410">
    <property type="entry name" value="von Willebrand factor, type A domain"/>
    <property type="match status" value="1"/>
</dbReference>
<sequence>MAFPPLTPTSGGLFDGWSWSADPLTAAGVLLAAVCCAAFGLWWNPPPGGRGRRLAVVLLRLAAVAVVALLALGPERRREGDPEPVPLPVLLDVSESMTVGDAGPDAEGRLDAALAVLRRWEEGRPLSVRPFAASLAPPAPLEGVAAVALDRAATDPAAAVRAALGEPAVRRAGALVVVTDGRSTVGPAGRLSAAADAARDAGVRLLIVGAGEPDPLGTPRLAALTATRPLGPGEPVEIAARWTFADGTPAPPPRFTATLTDRTDGSAAAAGPATVGPNGGATFAATVVPPAAGPRTYGLTLSVRGEPIPDAGGSLTIDVPGGTTRVLLLADRPRHEVRFLQSLLEREPTVDLTAAVGDAPRPPDGEAFDVRIVVGAADEGGGLPFASATSGGRIVVTTAPAGPPAERAFMEPTAVVPTAAGWRLGLFAAAPPPIFGAPPDAPPDPAAATLATAGGAPLITLRRTGRGAQLTILSPQTWRWRGEATEGSNAAEDVHRRFWLAAVRLAAAAPEETPALRVEPTTVEAGGVARVFAEGSGATAVRIEGPGVTRSLPLTADGSVTIENLPPGRFRLSPVGAAAVGAAAGGAAELTVTAPPAEGARPSPDRADLQRAAERSGGRFLPLADAAGAPRFLPSPPRLPAAATTERPAETAWPALLIAGLLCGEWLLRRRGGGV</sequence>
<evidence type="ECO:0000313" key="4">
    <source>
        <dbReference type="EMBL" id="QDT16161.1"/>
    </source>
</evidence>
<organism evidence="4 5">
    <name type="scientific">Alienimonas californiensis</name>
    <dbReference type="NCBI Taxonomy" id="2527989"/>
    <lineage>
        <taxon>Bacteria</taxon>
        <taxon>Pseudomonadati</taxon>
        <taxon>Planctomycetota</taxon>
        <taxon>Planctomycetia</taxon>
        <taxon>Planctomycetales</taxon>
        <taxon>Planctomycetaceae</taxon>
        <taxon>Alienimonas</taxon>
    </lineage>
</organism>
<keyword evidence="2" id="KW-0472">Membrane</keyword>
<keyword evidence="5" id="KW-1185">Reference proteome</keyword>
<feature type="transmembrane region" description="Helical" evidence="2">
    <location>
        <begin position="24"/>
        <end position="42"/>
    </location>
</feature>
<feature type="region of interest" description="Disordered" evidence="1">
    <location>
        <begin position="594"/>
        <end position="614"/>
    </location>
</feature>